<feature type="compositionally biased region" description="Acidic residues" evidence="1">
    <location>
        <begin position="257"/>
        <end position="270"/>
    </location>
</feature>
<keyword evidence="2" id="KW-0812">Transmembrane</keyword>
<reference evidence="3" key="1">
    <citation type="journal article" date="2020" name="Stud. Mycol.">
        <title>101 Dothideomycetes genomes: a test case for predicting lifestyles and emergence of pathogens.</title>
        <authorList>
            <person name="Haridas S."/>
            <person name="Albert R."/>
            <person name="Binder M."/>
            <person name="Bloem J."/>
            <person name="Labutti K."/>
            <person name="Salamov A."/>
            <person name="Andreopoulos B."/>
            <person name="Baker S."/>
            <person name="Barry K."/>
            <person name="Bills G."/>
            <person name="Bluhm B."/>
            <person name="Cannon C."/>
            <person name="Castanera R."/>
            <person name="Culley D."/>
            <person name="Daum C."/>
            <person name="Ezra D."/>
            <person name="Gonzalez J."/>
            <person name="Henrissat B."/>
            <person name="Kuo A."/>
            <person name="Liang C."/>
            <person name="Lipzen A."/>
            <person name="Lutzoni F."/>
            <person name="Magnuson J."/>
            <person name="Mondo S."/>
            <person name="Nolan M."/>
            <person name="Ohm R."/>
            <person name="Pangilinan J."/>
            <person name="Park H.-J."/>
            <person name="Ramirez L."/>
            <person name="Alfaro M."/>
            <person name="Sun H."/>
            <person name="Tritt A."/>
            <person name="Yoshinaga Y."/>
            <person name="Zwiers L.-H."/>
            <person name="Turgeon B."/>
            <person name="Goodwin S."/>
            <person name="Spatafora J."/>
            <person name="Crous P."/>
            <person name="Grigoriev I."/>
        </authorList>
    </citation>
    <scope>NUCLEOTIDE SEQUENCE</scope>
    <source>
        <strain evidence="3">CBS 122368</strain>
    </source>
</reference>
<evidence type="ECO:0000313" key="4">
    <source>
        <dbReference type="Proteomes" id="UP000800094"/>
    </source>
</evidence>
<protein>
    <submittedName>
        <fullName evidence="3">Uncharacterized protein</fullName>
    </submittedName>
</protein>
<dbReference type="Proteomes" id="UP000800094">
    <property type="component" value="Unassembled WGS sequence"/>
</dbReference>
<evidence type="ECO:0000256" key="2">
    <source>
        <dbReference type="SAM" id="Phobius"/>
    </source>
</evidence>
<keyword evidence="2" id="KW-1133">Transmembrane helix</keyword>
<feature type="compositionally biased region" description="Basic and acidic residues" evidence="1">
    <location>
        <begin position="247"/>
        <end position="256"/>
    </location>
</feature>
<organism evidence="3 4">
    <name type="scientific">Trematosphaeria pertusa</name>
    <dbReference type="NCBI Taxonomy" id="390896"/>
    <lineage>
        <taxon>Eukaryota</taxon>
        <taxon>Fungi</taxon>
        <taxon>Dikarya</taxon>
        <taxon>Ascomycota</taxon>
        <taxon>Pezizomycotina</taxon>
        <taxon>Dothideomycetes</taxon>
        <taxon>Pleosporomycetidae</taxon>
        <taxon>Pleosporales</taxon>
        <taxon>Massarineae</taxon>
        <taxon>Trematosphaeriaceae</taxon>
        <taxon>Trematosphaeria</taxon>
    </lineage>
</organism>
<evidence type="ECO:0000313" key="3">
    <source>
        <dbReference type="EMBL" id="KAF2256501.1"/>
    </source>
</evidence>
<dbReference type="GeneID" id="54588410"/>
<dbReference type="EMBL" id="ML987189">
    <property type="protein sequence ID" value="KAF2256501.1"/>
    <property type="molecule type" value="Genomic_DNA"/>
</dbReference>
<gene>
    <name evidence="3" type="ORF">BU26DRAFT_599179</name>
</gene>
<dbReference type="AlphaFoldDB" id="A0A6A6J276"/>
<keyword evidence="4" id="KW-1185">Reference proteome</keyword>
<evidence type="ECO:0000256" key="1">
    <source>
        <dbReference type="SAM" id="MobiDB-lite"/>
    </source>
</evidence>
<sequence length="329" mass="37759">MPSRTSSLSIPASQAEVSAVVCYPSSSSTASIVSSEPTSSPASKVSTPASSLPCSPEIETRSAIRSGHTKTTRTWRWWKTDRVWSWRPWWQIHRKRRVEAEWWELECGAASSSPSSTNVWPDEDCDKGIVAVSSKEPVPPPKPILCTFDFEDATYAYDLDFDVYRRWRNMETLVEELLDSDGLLHVQLWDEKEGMEIMAGDWEARIRPGWEVRAVCTDYWESCSSYVDKMRCERDEGVEREECEQCGGRDQDRYEDSDSDDEEGEEETGDIELCIGEKREEWSFASWRRRVEVRKQRYVTGTRNYLVGAVGWVVVLGSFWVLMLVSSKP</sequence>
<name>A0A6A6J276_9PLEO</name>
<feature type="region of interest" description="Disordered" evidence="1">
    <location>
        <begin position="29"/>
        <end position="66"/>
    </location>
</feature>
<dbReference type="RefSeq" id="XP_033691505.1">
    <property type="nucleotide sequence ID" value="XM_033835080.1"/>
</dbReference>
<keyword evidence="2" id="KW-0472">Membrane</keyword>
<feature type="transmembrane region" description="Helical" evidence="2">
    <location>
        <begin position="305"/>
        <end position="325"/>
    </location>
</feature>
<proteinExistence type="predicted"/>
<dbReference type="OrthoDB" id="3799571at2759"/>
<accession>A0A6A6J276</accession>
<feature type="compositionally biased region" description="Low complexity" evidence="1">
    <location>
        <begin position="29"/>
        <end position="46"/>
    </location>
</feature>
<feature type="region of interest" description="Disordered" evidence="1">
    <location>
        <begin position="246"/>
        <end position="270"/>
    </location>
</feature>